<keyword evidence="3" id="KW-1185">Reference proteome</keyword>
<reference evidence="4" key="1">
    <citation type="submission" date="2016-06" db="UniProtKB">
        <authorList>
            <consortium name="WormBaseParasite"/>
        </authorList>
    </citation>
    <scope>IDENTIFICATION</scope>
</reference>
<feature type="transmembrane region" description="Helical" evidence="1">
    <location>
        <begin position="107"/>
        <end position="127"/>
    </location>
</feature>
<dbReference type="Proteomes" id="UP000271098">
    <property type="component" value="Unassembled WGS sequence"/>
</dbReference>
<gene>
    <name evidence="2" type="ORF">GPUH_LOCUS251</name>
</gene>
<evidence type="ECO:0000313" key="2">
    <source>
        <dbReference type="EMBL" id="VDK27687.1"/>
    </source>
</evidence>
<dbReference type="EMBL" id="UYRT01000193">
    <property type="protein sequence ID" value="VDK27687.1"/>
    <property type="molecule type" value="Genomic_DNA"/>
</dbReference>
<evidence type="ECO:0000313" key="4">
    <source>
        <dbReference type="WBParaSite" id="GPUH_0000025001-mRNA-1"/>
    </source>
</evidence>
<dbReference type="WBParaSite" id="GPUH_0000025001-mRNA-1">
    <property type="protein sequence ID" value="GPUH_0000025001-mRNA-1"/>
    <property type="gene ID" value="GPUH_0000025001"/>
</dbReference>
<name>A0A183CUW0_9BILA</name>
<dbReference type="SUPFAM" id="SSF55486">
    <property type="entry name" value="Metalloproteases ('zincins'), catalytic domain"/>
    <property type="match status" value="1"/>
</dbReference>
<sequence>MGGIFFHEVAHLIGVPHHNSAGCLKIPGYDHDCTLQQMVNMLEKNRCLRHTKKPSFFTSITDENSLPLCGNGVIEGMEECDCGLDKLCYNWNCRAEECKQIVKTWQIYLSCCAAAMLVMVATVYYTYGCCHRCILLRCKLACCSIQHLQLLSTLKSTVYPKSGYLWHHRNARNYTESLRRAGNSYLGAAKHHLITAPHKVNQSWLLVFLFEFGIL</sequence>
<evidence type="ECO:0000313" key="3">
    <source>
        <dbReference type="Proteomes" id="UP000271098"/>
    </source>
</evidence>
<accession>A0A183CUW0</accession>
<proteinExistence type="predicted"/>
<keyword evidence="1" id="KW-0472">Membrane</keyword>
<organism evidence="4">
    <name type="scientific">Gongylonema pulchrum</name>
    <dbReference type="NCBI Taxonomy" id="637853"/>
    <lineage>
        <taxon>Eukaryota</taxon>
        <taxon>Metazoa</taxon>
        <taxon>Ecdysozoa</taxon>
        <taxon>Nematoda</taxon>
        <taxon>Chromadorea</taxon>
        <taxon>Rhabditida</taxon>
        <taxon>Spirurina</taxon>
        <taxon>Spiruromorpha</taxon>
        <taxon>Spiruroidea</taxon>
        <taxon>Gongylonematidae</taxon>
        <taxon>Gongylonema</taxon>
    </lineage>
</organism>
<protein>
    <submittedName>
        <fullName evidence="4">Peptidase M12B domain-containing protein</fullName>
    </submittedName>
</protein>
<reference evidence="2 3" key="2">
    <citation type="submission" date="2018-11" db="EMBL/GenBank/DDBJ databases">
        <authorList>
            <consortium name="Pathogen Informatics"/>
        </authorList>
    </citation>
    <scope>NUCLEOTIDE SEQUENCE [LARGE SCALE GENOMIC DNA]</scope>
</reference>
<evidence type="ECO:0000256" key="1">
    <source>
        <dbReference type="SAM" id="Phobius"/>
    </source>
</evidence>
<dbReference type="OrthoDB" id="5951731at2759"/>
<dbReference type="AlphaFoldDB" id="A0A183CUW0"/>
<keyword evidence="1" id="KW-0812">Transmembrane</keyword>
<keyword evidence="1" id="KW-1133">Transmembrane helix</keyword>